<protein>
    <recommendedName>
        <fullName evidence="4">Lipoprotein</fullName>
    </recommendedName>
</protein>
<reference evidence="2 3" key="1">
    <citation type="submission" date="2024-01" db="EMBL/GenBank/DDBJ databases">
        <title>Genome mining of biosynthetic gene clusters to explore secondary metabolites of Streptomyces sp.</title>
        <authorList>
            <person name="Baig A."/>
            <person name="Ajitkumar Shintre N."/>
            <person name="Kumar H."/>
            <person name="Anbarasu A."/>
            <person name="Ramaiah S."/>
        </authorList>
    </citation>
    <scope>NUCLEOTIDE SEQUENCE [LARGE SCALE GENOMIC DNA]</scope>
    <source>
        <strain evidence="2 3">A57</strain>
    </source>
</reference>
<accession>A0ABV5EAJ6</accession>
<dbReference type="EMBL" id="JAYMRP010000010">
    <property type="protein sequence ID" value="MFB8773867.1"/>
    <property type="molecule type" value="Genomic_DNA"/>
</dbReference>
<comment type="caution">
    <text evidence="2">The sequence shown here is derived from an EMBL/GenBank/DDBJ whole genome shotgun (WGS) entry which is preliminary data.</text>
</comment>
<evidence type="ECO:0000313" key="3">
    <source>
        <dbReference type="Proteomes" id="UP001585080"/>
    </source>
</evidence>
<keyword evidence="3" id="KW-1185">Reference proteome</keyword>
<sequence>MRGVGRAVTVLALAAALTGCGEGGGGRATDGEAATASATAARAEGELTVAQVRRDVRAAFEAAGQGRVRFADMAEAGKLTGNPCKVVGFLRTAEPLDREAVRPVLTVLEERGWRSDWQPPSEDDAVGWYLRKNRWDGFLGAGDSPEGPAMVVNLVGTACGVPLPTPPAASETAPPGLPTPPALTH</sequence>
<dbReference type="RefSeq" id="WP_376732639.1">
    <property type="nucleotide sequence ID" value="NZ_JAYMRP010000010.1"/>
</dbReference>
<organism evidence="2 3">
    <name type="scientific">Streptomyces broussonetiae</name>
    <dbReference type="NCBI Taxonomy" id="2686304"/>
    <lineage>
        <taxon>Bacteria</taxon>
        <taxon>Bacillati</taxon>
        <taxon>Actinomycetota</taxon>
        <taxon>Actinomycetes</taxon>
        <taxon>Kitasatosporales</taxon>
        <taxon>Streptomycetaceae</taxon>
        <taxon>Streptomyces</taxon>
    </lineage>
</organism>
<feature type="region of interest" description="Disordered" evidence="1">
    <location>
        <begin position="165"/>
        <end position="185"/>
    </location>
</feature>
<feature type="compositionally biased region" description="Pro residues" evidence="1">
    <location>
        <begin position="175"/>
        <end position="185"/>
    </location>
</feature>
<dbReference type="Proteomes" id="UP001585080">
    <property type="component" value="Unassembled WGS sequence"/>
</dbReference>
<evidence type="ECO:0008006" key="4">
    <source>
        <dbReference type="Google" id="ProtNLM"/>
    </source>
</evidence>
<evidence type="ECO:0000313" key="2">
    <source>
        <dbReference type="EMBL" id="MFB8773867.1"/>
    </source>
</evidence>
<gene>
    <name evidence="2" type="ORF">VSS16_14200</name>
</gene>
<evidence type="ECO:0000256" key="1">
    <source>
        <dbReference type="SAM" id="MobiDB-lite"/>
    </source>
</evidence>
<dbReference type="PROSITE" id="PS51257">
    <property type="entry name" value="PROKAR_LIPOPROTEIN"/>
    <property type="match status" value="1"/>
</dbReference>
<proteinExistence type="predicted"/>
<name>A0ABV5EAJ6_9ACTN</name>